<proteinExistence type="predicted"/>
<name>A0A1B6GX85_9HEMI</name>
<evidence type="ECO:0000256" key="1">
    <source>
        <dbReference type="SAM" id="MobiDB-lite"/>
    </source>
</evidence>
<feature type="region of interest" description="Disordered" evidence="1">
    <location>
        <begin position="27"/>
        <end position="114"/>
    </location>
</feature>
<sequence>RTSSPQRPTQEIITDIERVRENLRDVKARLEMRISPSMPGPSHAECPTHSPHSHSHASPSPAEYYTPRPCPSYEPKGYPATGSSTSGYYSASQLDSSQSVFPPTPARSQASVSQVSFSSPASTCYYSPPQAISPGLMRPVPLRTPSPSPRRHIRTPSPLSTPSPQQY</sequence>
<feature type="non-terminal residue" evidence="2">
    <location>
        <position position="167"/>
    </location>
</feature>
<dbReference type="EMBL" id="GECZ01002730">
    <property type="protein sequence ID" value="JAS67039.1"/>
    <property type="molecule type" value="Transcribed_RNA"/>
</dbReference>
<accession>A0A1B6GX85</accession>
<evidence type="ECO:0000313" key="2">
    <source>
        <dbReference type="EMBL" id="JAS67039.1"/>
    </source>
</evidence>
<protein>
    <submittedName>
        <fullName evidence="2">Uncharacterized protein</fullName>
    </submittedName>
</protein>
<organism evidence="2">
    <name type="scientific">Cuerna arida</name>
    <dbReference type="NCBI Taxonomy" id="1464854"/>
    <lineage>
        <taxon>Eukaryota</taxon>
        <taxon>Metazoa</taxon>
        <taxon>Ecdysozoa</taxon>
        <taxon>Arthropoda</taxon>
        <taxon>Hexapoda</taxon>
        <taxon>Insecta</taxon>
        <taxon>Pterygota</taxon>
        <taxon>Neoptera</taxon>
        <taxon>Paraneoptera</taxon>
        <taxon>Hemiptera</taxon>
        <taxon>Auchenorrhyncha</taxon>
        <taxon>Membracoidea</taxon>
        <taxon>Cicadellidae</taxon>
        <taxon>Cicadellinae</taxon>
        <taxon>Proconiini</taxon>
        <taxon>Cuerna</taxon>
    </lineage>
</organism>
<feature type="non-terminal residue" evidence="2">
    <location>
        <position position="1"/>
    </location>
</feature>
<feature type="compositionally biased region" description="Low complexity" evidence="1">
    <location>
        <begin position="155"/>
        <end position="167"/>
    </location>
</feature>
<gene>
    <name evidence="2" type="ORF">g.32133</name>
</gene>
<dbReference type="AlphaFoldDB" id="A0A1B6GX85"/>
<reference evidence="2" key="1">
    <citation type="submission" date="2015-11" db="EMBL/GenBank/DDBJ databases">
        <title>De novo transcriptome assembly of four potential Pierce s Disease insect vectors from Arizona vineyards.</title>
        <authorList>
            <person name="Tassone E.E."/>
        </authorList>
    </citation>
    <scope>NUCLEOTIDE SEQUENCE</scope>
</reference>
<feature type="compositionally biased region" description="Low complexity" evidence="1">
    <location>
        <begin position="80"/>
        <end position="92"/>
    </location>
</feature>
<feature type="region of interest" description="Disordered" evidence="1">
    <location>
        <begin position="128"/>
        <end position="167"/>
    </location>
</feature>